<dbReference type="GO" id="GO:0005886">
    <property type="term" value="C:plasma membrane"/>
    <property type="evidence" value="ECO:0007669"/>
    <property type="project" value="UniProtKB-SubCell"/>
</dbReference>
<feature type="transmembrane region" description="Helical" evidence="7">
    <location>
        <begin position="176"/>
        <end position="199"/>
    </location>
</feature>
<gene>
    <name evidence="9" type="ORF">GCM10018772_56850</name>
</gene>
<dbReference type="InterPro" id="IPR044049">
    <property type="entry name" value="EccD_transm"/>
</dbReference>
<evidence type="ECO:0000256" key="2">
    <source>
        <dbReference type="ARBA" id="ARBA00006162"/>
    </source>
</evidence>
<feature type="domain" description="EccD-like transmembrane" evidence="8">
    <location>
        <begin position="119"/>
        <end position="461"/>
    </location>
</feature>
<evidence type="ECO:0000313" key="10">
    <source>
        <dbReference type="Proteomes" id="UP000630718"/>
    </source>
</evidence>
<dbReference type="Pfam" id="PF19053">
    <property type="entry name" value="EccD"/>
    <property type="match status" value="1"/>
</dbReference>
<organism evidence="9 10">
    <name type="scientific">Streptomyces fumanus</name>
    <dbReference type="NCBI Taxonomy" id="67302"/>
    <lineage>
        <taxon>Bacteria</taxon>
        <taxon>Bacillati</taxon>
        <taxon>Actinomycetota</taxon>
        <taxon>Actinomycetes</taxon>
        <taxon>Kitasatosporales</taxon>
        <taxon>Streptomycetaceae</taxon>
        <taxon>Streptomyces</taxon>
    </lineage>
</organism>
<feature type="transmembrane region" description="Helical" evidence="7">
    <location>
        <begin position="121"/>
        <end position="142"/>
    </location>
</feature>
<feature type="transmembrane region" description="Helical" evidence="7">
    <location>
        <begin position="401"/>
        <end position="419"/>
    </location>
</feature>
<feature type="transmembrane region" description="Helical" evidence="7">
    <location>
        <begin position="440"/>
        <end position="459"/>
    </location>
</feature>
<evidence type="ECO:0000259" key="8">
    <source>
        <dbReference type="Pfam" id="PF19053"/>
    </source>
</evidence>
<evidence type="ECO:0000256" key="4">
    <source>
        <dbReference type="ARBA" id="ARBA00022692"/>
    </source>
</evidence>
<dbReference type="AlphaFoldDB" id="A0A919E6D3"/>
<evidence type="ECO:0000313" key="9">
    <source>
        <dbReference type="EMBL" id="GHF23827.1"/>
    </source>
</evidence>
<feature type="transmembrane region" description="Helical" evidence="7">
    <location>
        <begin position="325"/>
        <end position="342"/>
    </location>
</feature>
<evidence type="ECO:0000256" key="6">
    <source>
        <dbReference type="ARBA" id="ARBA00023136"/>
    </source>
</evidence>
<dbReference type="NCBIfam" id="TIGR03920">
    <property type="entry name" value="T7SS_EccD"/>
    <property type="match status" value="1"/>
</dbReference>
<feature type="transmembrane region" description="Helical" evidence="7">
    <location>
        <begin position="376"/>
        <end position="395"/>
    </location>
</feature>
<evidence type="ECO:0000256" key="1">
    <source>
        <dbReference type="ARBA" id="ARBA00004651"/>
    </source>
</evidence>
<dbReference type="InterPro" id="IPR024962">
    <property type="entry name" value="YukD-like"/>
</dbReference>
<evidence type="ECO:0000256" key="7">
    <source>
        <dbReference type="SAM" id="Phobius"/>
    </source>
</evidence>
<comment type="subcellular location">
    <subcellularLocation>
        <location evidence="1">Cell membrane</location>
        <topology evidence="1">Multi-pass membrane protein</topology>
    </subcellularLocation>
</comment>
<dbReference type="Pfam" id="PF08817">
    <property type="entry name" value="YukD"/>
    <property type="match status" value="1"/>
</dbReference>
<dbReference type="PIRSF" id="PIRSF017804">
    <property type="entry name" value="Secretion_EccD1"/>
    <property type="match status" value="1"/>
</dbReference>
<dbReference type="Gene3D" id="3.10.20.90">
    <property type="entry name" value="Phosphatidylinositol 3-kinase Catalytic Subunit, Chain A, domain 1"/>
    <property type="match status" value="1"/>
</dbReference>
<name>A0A919E6D3_9ACTN</name>
<dbReference type="EMBL" id="BNBI01000014">
    <property type="protein sequence ID" value="GHF23827.1"/>
    <property type="molecule type" value="Genomic_DNA"/>
</dbReference>
<dbReference type="RefSeq" id="WP_190207293.1">
    <property type="nucleotide sequence ID" value="NZ_BNBI01000014.1"/>
</dbReference>
<reference evidence="9" key="2">
    <citation type="submission" date="2020-09" db="EMBL/GenBank/DDBJ databases">
        <authorList>
            <person name="Sun Q."/>
            <person name="Ohkuma M."/>
        </authorList>
    </citation>
    <scope>NUCLEOTIDE SEQUENCE</scope>
    <source>
        <strain evidence="9">JCM 4477</strain>
    </source>
</reference>
<sequence>MSEASVAGLCRVTIRAPEKVLDLAVPEDIPLADLLPVIVSQAEEQAEEAPERGDWVLQRIGAEPFDPESTPASLGLRDGEVLLLRPESGALPPVRFDNLVDAVSSTVRGLPHGWSPAVSRWTLRAMTGAVLAVCLAVLALPGDTVSRASLAAGAALLALAGAGAASRALDDRPGGVLLGLAAAAFLGLAGVLVVGDPWAAGRGPVQGGAELLAGCAAAGTGAALALSVVSAYGAVFAAVGVVCAAGAVGGLLMLGLDVPFSAAAGGVAVVVVVFGAFVPRLAFFLSGLRLPPLPTTPEQLQEGIEPHTGEEVAAQAAATDRWMSGLYGGAGAVCALCLAGLARRPETPQLVTGGLLALLLFLHGRELGTSWQRLALFVPALGGPLAAAAVLAGHGGGRARLLTAAVLLAVAVLLALICWNVPGRRVLPHWGRAGDLLQSAVAFALVPVVLWSLGVYQMLRSANG</sequence>
<dbReference type="InterPro" id="IPR006707">
    <property type="entry name" value="T7SS_EccD"/>
</dbReference>
<comment type="similarity">
    <text evidence="2">Belongs to the EccD/Snm4 family.</text>
</comment>
<dbReference type="Proteomes" id="UP000630718">
    <property type="component" value="Unassembled WGS sequence"/>
</dbReference>
<comment type="caution">
    <text evidence="9">The sequence shown here is derived from an EMBL/GenBank/DDBJ whole genome shotgun (WGS) entry which is preliminary data.</text>
</comment>
<keyword evidence="5 7" id="KW-1133">Transmembrane helix</keyword>
<feature type="transmembrane region" description="Helical" evidence="7">
    <location>
        <begin position="148"/>
        <end position="169"/>
    </location>
</feature>
<protein>
    <submittedName>
        <fullName evidence="9">Type VII secretion integral membrane protein EccD</fullName>
    </submittedName>
</protein>
<accession>A0A919E6D3</accession>
<proteinExistence type="inferred from homology"/>
<keyword evidence="4 7" id="KW-0812">Transmembrane</keyword>
<keyword evidence="10" id="KW-1185">Reference proteome</keyword>
<evidence type="ECO:0000256" key="5">
    <source>
        <dbReference type="ARBA" id="ARBA00022989"/>
    </source>
</evidence>
<reference evidence="9" key="1">
    <citation type="journal article" date="2014" name="Int. J. Syst. Evol. Microbiol.">
        <title>Complete genome sequence of Corynebacterium casei LMG S-19264T (=DSM 44701T), isolated from a smear-ripened cheese.</title>
        <authorList>
            <consortium name="US DOE Joint Genome Institute (JGI-PGF)"/>
            <person name="Walter F."/>
            <person name="Albersmeier A."/>
            <person name="Kalinowski J."/>
            <person name="Ruckert C."/>
        </authorList>
    </citation>
    <scope>NUCLEOTIDE SEQUENCE</scope>
    <source>
        <strain evidence="9">JCM 4477</strain>
    </source>
</reference>
<evidence type="ECO:0000256" key="3">
    <source>
        <dbReference type="ARBA" id="ARBA00022475"/>
    </source>
</evidence>
<keyword evidence="6 7" id="KW-0472">Membrane</keyword>
<feature type="transmembrane region" description="Helical" evidence="7">
    <location>
        <begin position="236"/>
        <end position="256"/>
    </location>
</feature>
<feature type="transmembrane region" description="Helical" evidence="7">
    <location>
        <begin position="262"/>
        <end position="283"/>
    </location>
</feature>
<keyword evidence="3" id="KW-1003">Cell membrane</keyword>
<feature type="transmembrane region" description="Helical" evidence="7">
    <location>
        <begin position="211"/>
        <end position="229"/>
    </location>
</feature>